<protein>
    <submittedName>
        <fullName evidence="2">TAF11 family protein</fullName>
    </submittedName>
</protein>
<feature type="region of interest" description="Disordered" evidence="1">
    <location>
        <begin position="1"/>
        <end position="29"/>
    </location>
</feature>
<dbReference type="AlphaFoldDB" id="A0AAU3HWZ1"/>
<organism evidence="2">
    <name type="scientific">Streptomyces sp. NBC_01393</name>
    <dbReference type="NCBI Taxonomy" id="2903851"/>
    <lineage>
        <taxon>Bacteria</taxon>
        <taxon>Bacillati</taxon>
        <taxon>Actinomycetota</taxon>
        <taxon>Actinomycetes</taxon>
        <taxon>Kitasatosporales</taxon>
        <taxon>Streptomycetaceae</taxon>
        <taxon>Streptomyces</taxon>
    </lineage>
</organism>
<name>A0AAU3HWZ1_9ACTN</name>
<reference evidence="2" key="1">
    <citation type="submission" date="2022-10" db="EMBL/GenBank/DDBJ databases">
        <title>The complete genomes of actinobacterial strains from the NBC collection.</title>
        <authorList>
            <person name="Joergensen T.S."/>
            <person name="Alvarez Arevalo M."/>
            <person name="Sterndorff E.B."/>
            <person name="Faurdal D."/>
            <person name="Vuksanovic O."/>
            <person name="Mourched A.-S."/>
            <person name="Charusanti P."/>
            <person name="Shaw S."/>
            <person name="Blin K."/>
            <person name="Weber T."/>
        </authorList>
    </citation>
    <scope>NUCLEOTIDE SEQUENCE</scope>
    <source>
        <strain evidence="2">NBC_01393</strain>
    </source>
</reference>
<accession>A0AAU3HWZ1</accession>
<gene>
    <name evidence="2" type="ORF">OG699_12935</name>
</gene>
<evidence type="ECO:0000256" key="1">
    <source>
        <dbReference type="SAM" id="MobiDB-lite"/>
    </source>
</evidence>
<sequence>MPKMTSGPAQVIHAGMTTASKHDVKHMSVKQRNRYRREGFSWADIKKIDRALGLGASSVTLTSATRTVTITFGP</sequence>
<evidence type="ECO:0000313" key="2">
    <source>
        <dbReference type="EMBL" id="WTZ08818.1"/>
    </source>
</evidence>
<dbReference type="EMBL" id="CP109546">
    <property type="protein sequence ID" value="WTZ08818.1"/>
    <property type="molecule type" value="Genomic_DNA"/>
</dbReference>
<proteinExistence type="predicted"/>